<dbReference type="Gene3D" id="1.50.10.100">
    <property type="entry name" value="Chondroitin AC/alginate lyase"/>
    <property type="match status" value="1"/>
</dbReference>
<evidence type="ECO:0000256" key="1">
    <source>
        <dbReference type="ARBA" id="ARBA00004418"/>
    </source>
</evidence>
<dbReference type="Pfam" id="PF16889">
    <property type="entry name" value="Hepar_II_III_N"/>
    <property type="match status" value="1"/>
</dbReference>
<sequence length="675" mass="76927">MKKNEFFAQKKQFFVNDVAAVKDYVLTHCAQDQIDKIIARADEACAQSFRFDLRWDMEYTEIPVVFEKEINWLHQPADDPEWIFAFNRHHFWITMGQAYVLTGDEKYAEAFVKQCKSWICQINLRDPDCANACRTLETGIRMNLWIKAFCLFRNSPALTDGFCSLFEESIIEQEKFIMEVWNSTKIISNWGVLENHGLFTAALLMPEHPFSEEMRKEALRRLDLQLQRQVYPDGVHWEQSTMYHNEVAQDFLEVKILADRNGIALPSGYNERLAKMIDFCVEHRKLDGNEMAMGDSDDIDVRDIITKAAVSFNNPAWKAAGYPEFDFDCVFDLGAEAATAYASMPSIPSGKRSVIFPDSGHIFWHSDDSADQTWLHFTNGVHGGGHAHEDKLHVDLFYRGEDIVRDSGRLTYVDKPERYEFKGPKAHNVIELDDQPSIRCKRSWGYHKRSWSLNTQMSEAGSFRLAQGAALGYMDLETGSAVLSRKVVWLREDLILVHDEIYANPKDKHKIVQRWHFSPDAQVTLKGQTAGLTLNNSDCEVLTLAEQAEVRLTDTRLSLHYNTTTPSVMLETELNEAGFTSITTIFSLNPKGEKAPCFAVPAPVSLVSRQDRPFAKSVAEGWVIQKGADQFTVMIAHEDYMGPSDAVLVNERQGMGHVIVWAGLDKEQWGTTLAY</sequence>
<dbReference type="Gene3D" id="2.70.98.70">
    <property type="match status" value="1"/>
</dbReference>
<gene>
    <name evidence="7" type="ORF">DWY25_14015</name>
</gene>
<comment type="subcellular location">
    <subcellularLocation>
        <location evidence="1">Periplasm</location>
    </subcellularLocation>
</comment>
<keyword evidence="2" id="KW-0732">Signal</keyword>
<evidence type="ECO:0000313" key="8">
    <source>
        <dbReference type="Proteomes" id="UP000284178"/>
    </source>
</evidence>
<evidence type="ECO:0000256" key="3">
    <source>
        <dbReference type="ARBA" id="ARBA00022764"/>
    </source>
</evidence>
<dbReference type="Pfam" id="PF07940">
    <property type="entry name" value="Hepar_II_III_C"/>
    <property type="match status" value="1"/>
</dbReference>
<dbReference type="RefSeq" id="WP_117895766.1">
    <property type="nucleotide sequence ID" value="NZ_CABJCV010000021.1"/>
</dbReference>
<dbReference type="PANTHER" id="PTHR39210:SF1">
    <property type="entry name" value="HEPARIN-SULFATE LYASE"/>
    <property type="match status" value="1"/>
</dbReference>
<dbReference type="AlphaFoldDB" id="A0A412FQ38"/>
<dbReference type="GeneID" id="83016513"/>
<dbReference type="InterPro" id="IPR008929">
    <property type="entry name" value="Chondroitin_lyas"/>
</dbReference>
<evidence type="ECO:0000259" key="6">
    <source>
        <dbReference type="Pfam" id="PF16889"/>
    </source>
</evidence>
<dbReference type="Proteomes" id="UP000284178">
    <property type="component" value="Unassembled WGS sequence"/>
</dbReference>
<dbReference type="EMBL" id="QRUP01000021">
    <property type="protein sequence ID" value="RGR70253.1"/>
    <property type="molecule type" value="Genomic_DNA"/>
</dbReference>
<protein>
    <submittedName>
        <fullName evidence="7">Uncharacterized protein</fullName>
    </submittedName>
</protein>
<name>A0A412FQ38_9FIRM</name>
<dbReference type="PANTHER" id="PTHR39210">
    <property type="entry name" value="HEPARIN-SULFATE LYASE"/>
    <property type="match status" value="1"/>
</dbReference>
<feature type="domain" description="Heparinase II/III-like C-terminal" evidence="5">
    <location>
        <begin position="351"/>
        <end position="576"/>
    </location>
</feature>
<evidence type="ECO:0000313" key="7">
    <source>
        <dbReference type="EMBL" id="RGR70253.1"/>
    </source>
</evidence>
<proteinExistence type="predicted"/>
<reference evidence="7 8" key="1">
    <citation type="submission" date="2018-08" db="EMBL/GenBank/DDBJ databases">
        <title>A genome reference for cultivated species of the human gut microbiota.</title>
        <authorList>
            <person name="Zou Y."/>
            <person name="Xue W."/>
            <person name="Luo G."/>
        </authorList>
    </citation>
    <scope>NUCLEOTIDE SEQUENCE [LARGE SCALE GENOMIC DNA]</scope>
    <source>
        <strain evidence="7 8">AF24-29</strain>
    </source>
</reference>
<dbReference type="InterPro" id="IPR012480">
    <property type="entry name" value="Hepar_II_III_C"/>
</dbReference>
<dbReference type="GO" id="GO:0016829">
    <property type="term" value="F:lyase activity"/>
    <property type="evidence" value="ECO:0007669"/>
    <property type="project" value="UniProtKB-KW"/>
</dbReference>
<keyword evidence="4" id="KW-0456">Lyase</keyword>
<organism evidence="7 8">
    <name type="scientific">Holdemania filiformis</name>
    <dbReference type="NCBI Taxonomy" id="61171"/>
    <lineage>
        <taxon>Bacteria</taxon>
        <taxon>Bacillati</taxon>
        <taxon>Bacillota</taxon>
        <taxon>Erysipelotrichia</taxon>
        <taxon>Erysipelotrichales</taxon>
        <taxon>Erysipelotrichaceae</taxon>
        <taxon>Holdemania</taxon>
    </lineage>
</organism>
<accession>A0A412FQ38</accession>
<dbReference type="GO" id="GO:0042597">
    <property type="term" value="C:periplasmic space"/>
    <property type="evidence" value="ECO:0007669"/>
    <property type="project" value="UniProtKB-SubCell"/>
</dbReference>
<dbReference type="SUPFAM" id="SSF48230">
    <property type="entry name" value="Chondroitin AC/alginate lyase"/>
    <property type="match status" value="1"/>
</dbReference>
<dbReference type="InterPro" id="IPR031680">
    <property type="entry name" value="Hepar_II_III_N"/>
</dbReference>
<evidence type="ECO:0000259" key="5">
    <source>
        <dbReference type="Pfam" id="PF07940"/>
    </source>
</evidence>
<evidence type="ECO:0000256" key="2">
    <source>
        <dbReference type="ARBA" id="ARBA00022729"/>
    </source>
</evidence>
<comment type="caution">
    <text evidence="7">The sequence shown here is derived from an EMBL/GenBank/DDBJ whole genome shotgun (WGS) entry which is preliminary data.</text>
</comment>
<keyword evidence="8" id="KW-1185">Reference proteome</keyword>
<keyword evidence="3" id="KW-0574">Periplasm</keyword>
<feature type="domain" description="Heparin-sulfate lyase N-terminal" evidence="6">
    <location>
        <begin position="38"/>
        <end position="306"/>
    </location>
</feature>
<evidence type="ECO:0000256" key="4">
    <source>
        <dbReference type="ARBA" id="ARBA00023239"/>
    </source>
</evidence>